<comment type="caution">
    <text evidence="2">The sequence shown here is derived from an EMBL/GenBank/DDBJ whole genome shotgun (WGS) entry which is preliminary data.</text>
</comment>
<feature type="transmembrane region" description="Helical" evidence="1">
    <location>
        <begin position="21"/>
        <end position="43"/>
    </location>
</feature>
<dbReference type="EMBL" id="NPKJ01000077">
    <property type="protein sequence ID" value="PAQ04457.1"/>
    <property type="molecule type" value="Genomic_DNA"/>
</dbReference>
<dbReference type="AlphaFoldDB" id="A0A271L984"/>
<evidence type="ECO:0000256" key="1">
    <source>
        <dbReference type="SAM" id="Phobius"/>
    </source>
</evidence>
<reference evidence="2 3" key="1">
    <citation type="submission" date="2017-08" db="EMBL/GenBank/DDBJ databases">
        <title>Mesorhizobium wenxinae sp. nov., a novel rhizobial species isolated from root nodules of chickpea (Cicer arietinum L.).</title>
        <authorList>
            <person name="Zhang J."/>
        </authorList>
    </citation>
    <scope>NUCLEOTIDE SEQUENCE [LARGE SCALE GENOMIC DNA]</scope>
    <source>
        <strain evidence="2 3">SDW018</strain>
    </source>
</reference>
<evidence type="ECO:0000313" key="3">
    <source>
        <dbReference type="Proteomes" id="UP000216442"/>
    </source>
</evidence>
<feature type="transmembrane region" description="Helical" evidence="1">
    <location>
        <begin position="49"/>
        <end position="67"/>
    </location>
</feature>
<dbReference type="RefSeq" id="WP_095496880.1">
    <property type="nucleotide sequence ID" value="NZ_NPKJ01000077.1"/>
</dbReference>
<organism evidence="2 3">
    <name type="scientific">Mesorhizobium temperatum</name>
    <dbReference type="NCBI Taxonomy" id="241416"/>
    <lineage>
        <taxon>Bacteria</taxon>
        <taxon>Pseudomonadati</taxon>
        <taxon>Pseudomonadota</taxon>
        <taxon>Alphaproteobacteria</taxon>
        <taxon>Hyphomicrobiales</taxon>
        <taxon>Phyllobacteriaceae</taxon>
        <taxon>Mesorhizobium</taxon>
    </lineage>
</organism>
<proteinExistence type="predicted"/>
<gene>
    <name evidence="2" type="ORF">CIT26_35175</name>
</gene>
<keyword evidence="1" id="KW-0812">Transmembrane</keyword>
<name>A0A271L984_9HYPH</name>
<keyword evidence="3" id="KW-1185">Reference proteome</keyword>
<sequence>MTAEKQLNNERIKLSAEYYNNLAVVAASTGFIIPTVSLAYAGQPIELKTFLPILVGLALGLSLKWYAAWELRFLKLD</sequence>
<protein>
    <submittedName>
        <fullName evidence="2">Uncharacterized protein</fullName>
    </submittedName>
</protein>
<evidence type="ECO:0000313" key="2">
    <source>
        <dbReference type="EMBL" id="PAQ04457.1"/>
    </source>
</evidence>
<accession>A0A271L984</accession>
<keyword evidence="1" id="KW-0472">Membrane</keyword>
<dbReference type="Proteomes" id="UP000216442">
    <property type="component" value="Unassembled WGS sequence"/>
</dbReference>
<keyword evidence="1" id="KW-1133">Transmembrane helix</keyword>